<name>A0A0P9GGL4_9GAMM</name>
<evidence type="ECO:0000313" key="2">
    <source>
        <dbReference type="Proteomes" id="UP000183104"/>
    </source>
</evidence>
<proteinExistence type="predicted"/>
<gene>
    <name evidence="1" type="ORF">SAMN05661077_0282</name>
</gene>
<dbReference type="RefSeq" id="WP_054967002.1">
    <property type="nucleotide sequence ID" value="NZ_FMUN01000001.1"/>
</dbReference>
<dbReference type="EMBL" id="FMUN01000001">
    <property type="protein sequence ID" value="SCX76006.1"/>
    <property type="molecule type" value="Genomic_DNA"/>
</dbReference>
<dbReference type="Proteomes" id="UP000183104">
    <property type="component" value="Unassembled WGS sequence"/>
</dbReference>
<dbReference type="STRING" id="381306.AN478_12855"/>
<reference evidence="2" key="1">
    <citation type="submission" date="2016-10" db="EMBL/GenBank/DDBJ databases">
        <authorList>
            <person name="Varghese N."/>
        </authorList>
    </citation>
    <scope>NUCLEOTIDE SEQUENCE [LARGE SCALE GENOMIC DNA]</scope>
    <source>
        <strain evidence="2">HL 19</strain>
    </source>
</reference>
<accession>A0A0P9GGL4</accession>
<evidence type="ECO:0000313" key="1">
    <source>
        <dbReference type="EMBL" id="SCX76006.1"/>
    </source>
</evidence>
<protein>
    <submittedName>
        <fullName evidence="1">Uncharacterized protein</fullName>
    </submittedName>
</protein>
<keyword evidence="2" id="KW-1185">Reference proteome</keyword>
<organism evidence="1 2">
    <name type="scientific">Thiohalorhabdus denitrificans</name>
    <dbReference type="NCBI Taxonomy" id="381306"/>
    <lineage>
        <taxon>Bacteria</taxon>
        <taxon>Pseudomonadati</taxon>
        <taxon>Pseudomonadota</taxon>
        <taxon>Gammaproteobacteria</taxon>
        <taxon>Thiohalorhabdales</taxon>
        <taxon>Thiohalorhabdaceae</taxon>
        <taxon>Thiohalorhabdus</taxon>
    </lineage>
</organism>
<sequence length="84" mass="9764">MQRMIRTHCGCRFVCDCPDTAEWDRWHDADAVAFYCRMVAYRDREGHWFDREGRPVDGHQFDHVSSAGVTLFECVRMAPGVPIS</sequence>
<dbReference type="AlphaFoldDB" id="A0A0P9GGL4"/>